<evidence type="ECO:0000313" key="3">
    <source>
        <dbReference type="Proteomes" id="UP001378592"/>
    </source>
</evidence>
<accession>A0AAN9YY46</accession>
<feature type="compositionally biased region" description="Basic residues" evidence="1">
    <location>
        <begin position="1"/>
        <end position="12"/>
    </location>
</feature>
<feature type="region of interest" description="Disordered" evidence="1">
    <location>
        <begin position="1"/>
        <end position="35"/>
    </location>
</feature>
<protein>
    <submittedName>
        <fullName evidence="2">Uncharacterized protein</fullName>
    </submittedName>
</protein>
<feature type="compositionally biased region" description="Polar residues" evidence="1">
    <location>
        <begin position="89"/>
        <end position="99"/>
    </location>
</feature>
<evidence type="ECO:0000313" key="2">
    <source>
        <dbReference type="EMBL" id="KAK7788332.1"/>
    </source>
</evidence>
<organism evidence="2 3">
    <name type="scientific">Gryllus longicercus</name>
    <dbReference type="NCBI Taxonomy" id="2509291"/>
    <lineage>
        <taxon>Eukaryota</taxon>
        <taxon>Metazoa</taxon>
        <taxon>Ecdysozoa</taxon>
        <taxon>Arthropoda</taxon>
        <taxon>Hexapoda</taxon>
        <taxon>Insecta</taxon>
        <taxon>Pterygota</taxon>
        <taxon>Neoptera</taxon>
        <taxon>Polyneoptera</taxon>
        <taxon>Orthoptera</taxon>
        <taxon>Ensifera</taxon>
        <taxon>Gryllidea</taxon>
        <taxon>Grylloidea</taxon>
        <taxon>Gryllidae</taxon>
        <taxon>Gryllinae</taxon>
        <taxon>Gryllus</taxon>
    </lineage>
</organism>
<proteinExistence type="predicted"/>
<reference evidence="2 3" key="1">
    <citation type="submission" date="2024-03" db="EMBL/GenBank/DDBJ databases">
        <title>The genome assembly and annotation of the cricket Gryllus longicercus Weissman &amp; Gray.</title>
        <authorList>
            <person name="Szrajer S."/>
            <person name="Gray D."/>
            <person name="Ylla G."/>
        </authorList>
    </citation>
    <scope>NUCLEOTIDE SEQUENCE [LARGE SCALE GENOMIC DNA]</scope>
    <source>
        <strain evidence="2">DAG 2021-001</strain>
        <tissue evidence="2">Whole body minus gut</tissue>
    </source>
</reference>
<dbReference type="AlphaFoldDB" id="A0AAN9YY46"/>
<sequence length="99" mass="11080">MQERGRKKKKGKNIVNRWERKGAHGGGGKKDESFQRIRRGLQAGTAPVSRLLLARMFVLSAAQQMYANSLLPRRHPPPPPTALRVISRGGNNPKRNGWS</sequence>
<gene>
    <name evidence="2" type="ORF">R5R35_009590</name>
</gene>
<dbReference type="EMBL" id="JAZDUA010001230">
    <property type="protein sequence ID" value="KAK7788332.1"/>
    <property type="molecule type" value="Genomic_DNA"/>
</dbReference>
<dbReference type="Proteomes" id="UP001378592">
    <property type="component" value="Unassembled WGS sequence"/>
</dbReference>
<evidence type="ECO:0000256" key="1">
    <source>
        <dbReference type="SAM" id="MobiDB-lite"/>
    </source>
</evidence>
<feature type="region of interest" description="Disordered" evidence="1">
    <location>
        <begin position="69"/>
        <end position="99"/>
    </location>
</feature>
<keyword evidence="3" id="KW-1185">Reference proteome</keyword>
<comment type="caution">
    <text evidence="2">The sequence shown here is derived from an EMBL/GenBank/DDBJ whole genome shotgun (WGS) entry which is preliminary data.</text>
</comment>
<name>A0AAN9YY46_9ORTH</name>
<feature type="compositionally biased region" description="Basic and acidic residues" evidence="1">
    <location>
        <begin position="17"/>
        <end position="35"/>
    </location>
</feature>